<feature type="region of interest" description="Disordered" evidence="1">
    <location>
        <begin position="208"/>
        <end position="227"/>
    </location>
</feature>
<proteinExistence type="predicted"/>
<accession>A0A931DTB2</accession>
<name>A0A931DTB2_9ACTN</name>
<keyword evidence="2" id="KW-0472">Membrane</keyword>
<feature type="transmembrane region" description="Helical" evidence="2">
    <location>
        <begin position="151"/>
        <end position="172"/>
    </location>
</feature>
<evidence type="ECO:0000256" key="2">
    <source>
        <dbReference type="SAM" id="Phobius"/>
    </source>
</evidence>
<feature type="transmembrane region" description="Helical" evidence="2">
    <location>
        <begin position="178"/>
        <end position="197"/>
    </location>
</feature>
<sequence length="227" mass="23322">MGFTAAQYQATINEINVNLSKIDSGLERVRQVVNKQLEKDPLLGPALKMAFNKIVDLTAKGVEKIQSALKAAAIPLVMNRHEDTWLKLRGQADGVATTLAAQLNKYDTSWKGIAGGAYHKGVGQQPAAAGAITTKATSIAAACTSIRNAAYVFYLALGTALASLLVAFLTASTVAGPIGAAVTFVIAIAVALLGLLLNLGAAEKSLQGASGGGTALPGNHWPPATTT</sequence>
<keyword evidence="2" id="KW-1133">Transmembrane helix</keyword>
<protein>
    <submittedName>
        <fullName evidence="3">Uncharacterized protein YukE</fullName>
    </submittedName>
</protein>
<gene>
    <name evidence="3" type="ORF">IW256_007639</name>
</gene>
<dbReference type="Proteomes" id="UP000614047">
    <property type="component" value="Unassembled WGS sequence"/>
</dbReference>
<dbReference type="RefSeq" id="WP_197015572.1">
    <property type="nucleotide sequence ID" value="NZ_BAABES010000003.1"/>
</dbReference>
<evidence type="ECO:0000313" key="4">
    <source>
        <dbReference type="Proteomes" id="UP000614047"/>
    </source>
</evidence>
<keyword evidence="4" id="KW-1185">Reference proteome</keyword>
<keyword evidence="2" id="KW-0812">Transmembrane</keyword>
<reference evidence="3" key="1">
    <citation type="submission" date="2020-11" db="EMBL/GenBank/DDBJ databases">
        <title>Sequencing the genomes of 1000 actinobacteria strains.</title>
        <authorList>
            <person name="Klenk H.-P."/>
        </authorList>
    </citation>
    <scope>NUCLEOTIDE SEQUENCE</scope>
    <source>
        <strain evidence="3">DSM 43175</strain>
    </source>
</reference>
<evidence type="ECO:0000313" key="3">
    <source>
        <dbReference type="EMBL" id="MBG6093526.1"/>
    </source>
</evidence>
<organism evidence="3 4">
    <name type="scientific">Actinomadura viridis</name>
    <dbReference type="NCBI Taxonomy" id="58110"/>
    <lineage>
        <taxon>Bacteria</taxon>
        <taxon>Bacillati</taxon>
        <taxon>Actinomycetota</taxon>
        <taxon>Actinomycetes</taxon>
        <taxon>Streptosporangiales</taxon>
        <taxon>Thermomonosporaceae</taxon>
        <taxon>Actinomadura</taxon>
    </lineage>
</organism>
<evidence type="ECO:0000256" key="1">
    <source>
        <dbReference type="SAM" id="MobiDB-lite"/>
    </source>
</evidence>
<comment type="caution">
    <text evidence="3">The sequence shown here is derived from an EMBL/GenBank/DDBJ whole genome shotgun (WGS) entry which is preliminary data.</text>
</comment>
<dbReference type="EMBL" id="JADOUA010000001">
    <property type="protein sequence ID" value="MBG6093526.1"/>
    <property type="molecule type" value="Genomic_DNA"/>
</dbReference>
<dbReference type="AlphaFoldDB" id="A0A931DTB2"/>